<dbReference type="PANTHER" id="PTHR47263:SF1">
    <property type="entry name" value="C2 DOMAIN PROTEIN (AFU_ORTHOLOGUE AFUA_7G02350)"/>
    <property type="match status" value="1"/>
</dbReference>
<dbReference type="PROSITE" id="PS51259">
    <property type="entry name" value="MHD2"/>
    <property type="match status" value="1"/>
</dbReference>
<reference evidence="5 6" key="1">
    <citation type="submission" date="2014-04" db="EMBL/GenBank/DDBJ databases">
        <title>Evolutionary Origins and Diversification of the Mycorrhizal Mutualists.</title>
        <authorList>
            <consortium name="DOE Joint Genome Institute"/>
            <consortium name="Mycorrhizal Genomics Consortium"/>
            <person name="Kohler A."/>
            <person name="Kuo A."/>
            <person name="Nagy L.G."/>
            <person name="Floudas D."/>
            <person name="Copeland A."/>
            <person name="Barry K.W."/>
            <person name="Cichocki N."/>
            <person name="Veneault-Fourrey C."/>
            <person name="LaButti K."/>
            <person name="Lindquist E.A."/>
            <person name="Lipzen A."/>
            <person name="Lundell T."/>
            <person name="Morin E."/>
            <person name="Murat C."/>
            <person name="Riley R."/>
            <person name="Ohm R."/>
            <person name="Sun H."/>
            <person name="Tunlid A."/>
            <person name="Henrissat B."/>
            <person name="Grigoriev I.V."/>
            <person name="Hibbett D.S."/>
            <person name="Martin F."/>
        </authorList>
    </citation>
    <scope>NUCLEOTIDE SEQUENCE [LARGE SCALE GENOMIC DNA]</scope>
    <source>
        <strain evidence="5 6">MD-312</strain>
    </source>
</reference>
<dbReference type="Pfam" id="PF00168">
    <property type="entry name" value="C2"/>
    <property type="match status" value="1"/>
</dbReference>
<dbReference type="InterPro" id="IPR052811">
    <property type="entry name" value="Glucose_resp_signaling"/>
</dbReference>
<dbReference type="Gene3D" id="1.10.357.50">
    <property type="match status" value="1"/>
</dbReference>
<proteinExistence type="predicted"/>
<evidence type="ECO:0000256" key="1">
    <source>
        <dbReference type="SAM" id="MobiDB-lite"/>
    </source>
</evidence>
<feature type="compositionally biased region" description="Polar residues" evidence="1">
    <location>
        <begin position="365"/>
        <end position="379"/>
    </location>
</feature>
<gene>
    <name evidence="5" type="ORF">HYDPIDRAFT_42982</name>
</gene>
<dbReference type="OrthoDB" id="2015333at2759"/>
<dbReference type="HOGENOM" id="CLU_003023_0_0_1"/>
<evidence type="ECO:0000313" key="6">
    <source>
        <dbReference type="Proteomes" id="UP000053820"/>
    </source>
</evidence>
<dbReference type="Gene3D" id="2.60.40.150">
    <property type="entry name" value="C2 domain"/>
    <property type="match status" value="1"/>
</dbReference>
<feature type="compositionally biased region" description="Polar residues" evidence="1">
    <location>
        <begin position="213"/>
        <end position="226"/>
    </location>
</feature>
<dbReference type="InterPro" id="IPR035892">
    <property type="entry name" value="C2_domain_sf"/>
</dbReference>
<accession>A0A0C9W3R5</accession>
<dbReference type="Proteomes" id="UP000053820">
    <property type="component" value="Unassembled WGS sequence"/>
</dbReference>
<feature type="domain" description="C2" evidence="2">
    <location>
        <begin position="876"/>
        <end position="999"/>
    </location>
</feature>
<dbReference type="InterPro" id="IPR014770">
    <property type="entry name" value="Munc13_1"/>
</dbReference>
<organism evidence="5 6">
    <name type="scientific">Hydnomerulius pinastri MD-312</name>
    <dbReference type="NCBI Taxonomy" id="994086"/>
    <lineage>
        <taxon>Eukaryota</taxon>
        <taxon>Fungi</taxon>
        <taxon>Dikarya</taxon>
        <taxon>Basidiomycota</taxon>
        <taxon>Agaricomycotina</taxon>
        <taxon>Agaricomycetes</taxon>
        <taxon>Agaricomycetidae</taxon>
        <taxon>Boletales</taxon>
        <taxon>Boletales incertae sedis</taxon>
        <taxon>Leucogyrophana</taxon>
    </lineage>
</organism>
<dbReference type="InterPro" id="IPR000008">
    <property type="entry name" value="C2_dom"/>
</dbReference>
<dbReference type="Pfam" id="PF06292">
    <property type="entry name" value="MUN"/>
    <property type="match status" value="1"/>
</dbReference>
<dbReference type="PANTHER" id="PTHR47263">
    <property type="entry name" value="ADENYLATE CYCLASE ACTIVATION PROTEIN GIT1"/>
    <property type="match status" value="1"/>
</dbReference>
<dbReference type="SMART" id="SM00239">
    <property type="entry name" value="C2"/>
    <property type="match status" value="1"/>
</dbReference>
<feature type="domain" description="MHD2" evidence="4">
    <location>
        <begin position="1121"/>
        <end position="1237"/>
    </location>
</feature>
<dbReference type="PROSITE" id="PS51258">
    <property type="entry name" value="MHD1"/>
    <property type="match status" value="1"/>
</dbReference>
<feature type="compositionally biased region" description="Low complexity" evidence="1">
    <location>
        <begin position="1311"/>
        <end position="1333"/>
    </location>
</feature>
<dbReference type="InterPro" id="IPR014772">
    <property type="entry name" value="Munc13_dom-2"/>
</dbReference>
<feature type="domain" description="MHD1" evidence="3">
    <location>
        <begin position="686"/>
        <end position="803"/>
    </location>
</feature>
<evidence type="ECO:0000259" key="3">
    <source>
        <dbReference type="PROSITE" id="PS51258"/>
    </source>
</evidence>
<evidence type="ECO:0000259" key="4">
    <source>
        <dbReference type="PROSITE" id="PS51259"/>
    </source>
</evidence>
<evidence type="ECO:0000259" key="2">
    <source>
        <dbReference type="PROSITE" id="PS50004"/>
    </source>
</evidence>
<dbReference type="EMBL" id="KN839867">
    <property type="protein sequence ID" value="KIJ60913.1"/>
    <property type="molecule type" value="Genomic_DNA"/>
</dbReference>
<name>A0A0C9W3R5_9AGAM</name>
<feature type="compositionally biased region" description="Pro residues" evidence="1">
    <location>
        <begin position="1335"/>
        <end position="1345"/>
    </location>
</feature>
<feature type="region of interest" description="Disordered" evidence="1">
    <location>
        <begin position="340"/>
        <end position="398"/>
    </location>
</feature>
<dbReference type="SUPFAM" id="SSF49562">
    <property type="entry name" value="C2 domain (Calcium/lipid-binding domain, CaLB)"/>
    <property type="match status" value="1"/>
</dbReference>
<dbReference type="InterPro" id="IPR010439">
    <property type="entry name" value="MUN_dom"/>
</dbReference>
<evidence type="ECO:0000313" key="5">
    <source>
        <dbReference type="EMBL" id="KIJ60913.1"/>
    </source>
</evidence>
<feature type="region of interest" description="Disordered" evidence="1">
    <location>
        <begin position="213"/>
        <end position="238"/>
    </location>
</feature>
<feature type="region of interest" description="Disordered" evidence="1">
    <location>
        <begin position="1311"/>
        <end position="1345"/>
    </location>
</feature>
<sequence>MSQLSRRSYDSSAHEKRLSKYRITDDDLFEHVLRVAILSYLTSPKVAAIQSNGAETKEKEHHSKISGAISNSIISIGDIFKDIRDGSKSVKFPEKLLKVLEQKLQNIAMGKEPAYSDQLTRRTMAVFYNQFMGDPFRRQMKENRSIEELILMFASQATSVLRKEPTLVDDAWKVEVNNQIAQFVRMLRDCLKGLSHVSPELNSRLDMYHTKLSQSSNDSGYDSASTSRDRGDSVSTTPSVSMCIQDMPLVMIVGKLFKIPENAMQSEVDRMRKTCTEKAALIDLKTCLKNINAGAPFPGRREDFDNDTAWNQWRTSETSILSQLMVAMMSLNPELAKSMPADSGSAYSASQRPGSVYSATRVDSPGSTSRHTPGTSIGSRRSIFGGAASGDGVPETVSEDIDGDEEIRVGHNFTFIPPNPKKFYKRLVEYCLSADLETMFGPEVDDADEVPLTILSGPHVELISECAVRWRIGQPYRATCFLELIKQFYERSDVPMECIPEALQAVSKVMHDLEVDKWTVQDSELLANIYGGLYNIFLSSLYHTMESIPNIKVSEIQPYLNVLDHVRESGLIERFDADISARLTDLEDHIKHLSDQYYQNKMQQLQAAPGVNRALPLLLMTDELEKAAKQLDKRFPEPILGRVDLVSLVVEVQVPLYIADLQSSSKKLFESSMNGPTPDVPIQDIFALYRRTKTLLSMFEAFCPKGHVEFDLSQFFVQYVLQWLLETDNKTNQWVQAAIAADKFEAENADGHSSSIVDLFDSLRSPITFLQELEWSDEYQNARFFTSLSKTISKAVEQYCRNVEELFMTEMFPRPTDYLQPQKSSAWLEKAKQLATTTEKKVEPFNFRPESCVKLNNVEAARKLLDNMYNQMGVDKIADVLAASPPVPEKVERPRFLFTVKIVMAEGLVPLDSSPSSQLDTFVTLSDEAGNRLVKTRTIYETLNPRWEETFDISVDKPLWLMCSIRDRALMGQHDVVGRGFVCLNPAQYGDFLNHDVWLNLESGNQGHQGRILLRISMEGEKDDVQFYFGRAFRSLKRSEGDMMRIFIDKMLPYIRQSLSRTVLKTLIKAGTGLDYNRALANVTGLYRSALGSNASEVQIPLPGNEKPRVRPEELTDVEIEAAIVPLFDYFDANLQILNTYLSETAKDMVMLKVWKEILTVIEGLLVPPLSKLSSDMKPLSDKEVDIVFKWLKFLRDYFHAEGEGVSLEALQNQKYRDVVSIRLYYDWHTDTLMEECVRAMQQSLREAVPVKKRVKSVYNQRNLGTIKERKKEKKQEKEVFSGETIMRILRMRPNTQEFITQQLDIMQAMQAEQERSQAAQQQRKSQRLRQGQIPPVPPLPSKAP</sequence>
<dbReference type="Gene3D" id="1.20.58.1100">
    <property type="match status" value="1"/>
</dbReference>
<dbReference type="PROSITE" id="PS50004">
    <property type="entry name" value="C2"/>
    <property type="match status" value="1"/>
</dbReference>
<keyword evidence="6" id="KW-1185">Reference proteome</keyword>
<protein>
    <submittedName>
        <fullName evidence="5">Uncharacterized protein</fullName>
    </submittedName>
</protein>